<name>A0A7L9QC38_9ZZZZ</name>
<organism evidence="2">
    <name type="scientific">uncultured organism</name>
    <dbReference type="NCBI Taxonomy" id="155900"/>
    <lineage>
        <taxon>unclassified sequences</taxon>
        <taxon>environmental samples</taxon>
    </lineage>
</organism>
<reference evidence="2" key="1">
    <citation type="submission" date="2020-09" db="EMBL/GenBank/DDBJ databases">
        <title>A new high-throughput screening method to detect antimicrobial volatiles from metagenomic clone libraries.</title>
        <authorList>
            <person name="Stocker F."/>
            <person name="Obermeier M."/>
            <person name="Resch K."/>
            <person name="Berg G."/>
            <person name="Mueller Bogota C.A."/>
        </authorList>
    </citation>
    <scope>NUCLEOTIDE SEQUENCE</scope>
</reference>
<dbReference type="EMBL" id="MW000467">
    <property type="protein sequence ID" value="QOL00351.1"/>
    <property type="molecule type" value="Genomic_DNA"/>
</dbReference>
<evidence type="ECO:0000313" key="2">
    <source>
        <dbReference type="EMBL" id="QOL00351.1"/>
    </source>
</evidence>
<dbReference type="AlphaFoldDB" id="A0A7L9QC38"/>
<accession>A0A7L9QC38</accession>
<protein>
    <submittedName>
        <fullName evidence="2">Uncharacterized protein</fullName>
    </submittedName>
</protein>
<proteinExistence type="predicted"/>
<feature type="region of interest" description="Disordered" evidence="1">
    <location>
        <begin position="135"/>
        <end position="171"/>
    </location>
</feature>
<feature type="compositionally biased region" description="Low complexity" evidence="1">
    <location>
        <begin position="151"/>
        <end position="164"/>
    </location>
</feature>
<sequence>MTDPLSGSQSAPALSFADVAPGTVRQIDVSEPGTQVQSRVYQPDGNGPLAYWPDNADGSKGKPKMSAVYNGVDETGEPRSLWAPLPSDLASKLADAQKTYGRQIGAGSTVDRIFVKLLRKEQGKAGMKNVYAVKIEDTGKPKTSQPDALGSSDPWSSSPAASDSFGDEPPF</sequence>
<evidence type="ECO:0000256" key="1">
    <source>
        <dbReference type="SAM" id="MobiDB-lite"/>
    </source>
</evidence>